<evidence type="ECO:0000256" key="1">
    <source>
        <dbReference type="ARBA" id="ARBA00022729"/>
    </source>
</evidence>
<evidence type="ECO:0000313" key="3">
    <source>
        <dbReference type="Proteomes" id="UP000650524"/>
    </source>
</evidence>
<dbReference type="AlphaFoldDB" id="A0A8J6MZ12"/>
<accession>A0A8J6MZ12</accession>
<protein>
    <recommendedName>
        <fullName evidence="4">Amino acid ABC transporter substrate-binding protein</fullName>
    </recommendedName>
</protein>
<reference evidence="2 3" key="1">
    <citation type="submission" date="2020-08" db="EMBL/GenBank/DDBJ databases">
        <title>Bridging the membrane lipid divide: bacteria of the FCB group superphylum have the potential to synthesize archaeal ether lipids.</title>
        <authorList>
            <person name="Villanueva L."/>
            <person name="Von Meijenfeldt F.A.B."/>
            <person name="Westbye A.B."/>
            <person name="Yadav S."/>
            <person name="Hopmans E.C."/>
            <person name="Dutilh B.E."/>
            <person name="Sinninghe Damste J.S."/>
        </authorList>
    </citation>
    <scope>NUCLEOTIDE SEQUENCE [LARGE SCALE GENOMIC DNA]</scope>
    <source>
        <strain evidence="2">NIOZ-UU27</strain>
    </source>
</reference>
<dbReference type="InterPro" id="IPR051829">
    <property type="entry name" value="Multiheme_Cytochr_ET"/>
</dbReference>
<keyword evidence="1" id="KW-0732">Signal</keyword>
<dbReference type="GO" id="GO:0016491">
    <property type="term" value="F:oxidoreductase activity"/>
    <property type="evidence" value="ECO:0007669"/>
    <property type="project" value="TreeGrafter"/>
</dbReference>
<evidence type="ECO:0008006" key="4">
    <source>
        <dbReference type="Google" id="ProtNLM"/>
    </source>
</evidence>
<gene>
    <name evidence="2" type="ORF">H8E19_02750</name>
</gene>
<organism evidence="2 3">
    <name type="scientific">Candidatus Desulfacyla euxinica</name>
    <dbReference type="NCBI Taxonomy" id="2841693"/>
    <lineage>
        <taxon>Bacteria</taxon>
        <taxon>Deltaproteobacteria</taxon>
        <taxon>Candidatus Desulfacyla</taxon>
    </lineage>
</organism>
<dbReference type="PANTHER" id="PTHR35038:SF8">
    <property type="entry name" value="C-TYPE POLYHEME CYTOCHROME OMCC"/>
    <property type="match status" value="1"/>
</dbReference>
<proteinExistence type="predicted"/>
<sequence length="614" mass="68840">MKKILTIVSLTLIVGILFIKEGRLNRPSEPLKDACVSCHKEVENPDPSHPISAFGCYTCHLGNRYSFDRERAHFSMVRNPGDLRVVDRTCGKTGCHSDIAARVKNSLMATNTGILRTLQEQWLKRKALPGSSPLAMGVGVSDLYGKTPPQNLAIDHYRKMCGGCHLWKKRGDRKGEIGRRGGGCSDCHVLDDEKGQEQEKEAIDHPEMTTRIPSANCIKCHNRSARIGLSYFGRFESAGYGTPYEGAGLSSRRLSGNRFFLDLQADVHFSRAGMECIDCHTATGLMGDGKRYDRMHSQTDITCQTCHSPEFSMIKGPDALADRLAFLNKRIPWKKGQSVALSKKGTPIYNLQKEDGKTIFYRKMDGRPFEMDIQSSNKPHHRLKGHERLSCQACHSAWIPQCYGCHLTYNKSEKQKDWINNKMSPGRWKEARSYLRFSRPALGIRDDLEIFPISPCQEFVSVFDKSGKYLEDESFNIMNISAFDPHTTARKSRGCLECHQDPKVIGLGEGILHQKGGKRVFRPTYDSSSSPPRTGSSTGIDVSFPLDSFVNLKGEPLQSGPGKGVRPFNKEEIDRILSVSPCLGCHDSYEDRIYADFKESDKRFEIEGGLPCLK</sequence>
<dbReference type="InterPro" id="IPR036280">
    <property type="entry name" value="Multihaem_cyt_sf"/>
</dbReference>
<dbReference type="Gene3D" id="3.90.10.10">
    <property type="entry name" value="Cytochrome C3"/>
    <property type="match status" value="1"/>
</dbReference>
<comment type="caution">
    <text evidence="2">The sequence shown here is derived from an EMBL/GenBank/DDBJ whole genome shotgun (WGS) entry which is preliminary data.</text>
</comment>
<name>A0A8J6MZ12_9DELT</name>
<dbReference type="PANTHER" id="PTHR35038">
    <property type="entry name" value="DISSIMILATORY SULFITE REDUCTASE SIRA"/>
    <property type="match status" value="1"/>
</dbReference>
<dbReference type="SUPFAM" id="SSF48695">
    <property type="entry name" value="Multiheme cytochromes"/>
    <property type="match status" value="2"/>
</dbReference>
<evidence type="ECO:0000313" key="2">
    <source>
        <dbReference type="EMBL" id="MBC8176298.1"/>
    </source>
</evidence>
<dbReference type="Proteomes" id="UP000650524">
    <property type="component" value="Unassembled WGS sequence"/>
</dbReference>
<dbReference type="EMBL" id="JACNJD010000124">
    <property type="protein sequence ID" value="MBC8176298.1"/>
    <property type="molecule type" value="Genomic_DNA"/>
</dbReference>